<accession>A0A0W8FY27</accession>
<dbReference type="EMBL" id="LNQE01000757">
    <property type="protein sequence ID" value="KUG25155.1"/>
    <property type="molecule type" value="Genomic_DNA"/>
</dbReference>
<evidence type="ECO:0000256" key="1">
    <source>
        <dbReference type="ARBA" id="ARBA00022801"/>
    </source>
</evidence>
<dbReference type="PANTHER" id="PTHR43156:SF2">
    <property type="entry name" value="STAGE II SPORULATION PROTEIN E"/>
    <property type="match status" value="1"/>
</dbReference>
<gene>
    <name evidence="3" type="ORF">ASZ90_005024</name>
</gene>
<dbReference type="Pfam" id="PF07228">
    <property type="entry name" value="SpoIIE"/>
    <property type="match status" value="1"/>
</dbReference>
<protein>
    <submittedName>
        <fullName evidence="3">Serine phosphatase rsbu, regulator of sigma subunit</fullName>
    </submittedName>
</protein>
<dbReference type="GO" id="GO:0016791">
    <property type="term" value="F:phosphatase activity"/>
    <property type="evidence" value="ECO:0007669"/>
    <property type="project" value="TreeGrafter"/>
</dbReference>
<dbReference type="InterPro" id="IPR036457">
    <property type="entry name" value="PPM-type-like_dom_sf"/>
</dbReference>
<reference evidence="3" key="1">
    <citation type="journal article" date="2015" name="Proc. Natl. Acad. Sci. U.S.A.">
        <title>Networks of energetic and metabolic interactions define dynamics in microbial communities.</title>
        <authorList>
            <person name="Embree M."/>
            <person name="Liu J.K."/>
            <person name="Al-Bassam M.M."/>
            <person name="Zengler K."/>
        </authorList>
    </citation>
    <scope>NUCLEOTIDE SEQUENCE</scope>
</reference>
<name>A0A0W8FY27_9ZZZZ</name>
<evidence type="ECO:0000259" key="2">
    <source>
        <dbReference type="SMART" id="SM00331"/>
    </source>
</evidence>
<feature type="domain" description="PPM-type phosphatase" evidence="2">
    <location>
        <begin position="188"/>
        <end position="409"/>
    </location>
</feature>
<dbReference type="SMART" id="SM00331">
    <property type="entry name" value="PP2C_SIG"/>
    <property type="match status" value="1"/>
</dbReference>
<dbReference type="AlphaFoldDB" id="A0A0W8FY27"/>
<dbReference type="PANTHER" id="PTHR43156">
    <property type="entry name" value="STAGE II SPORULATION PROTEIN E-RELATED"/>
    <property type="match status" value="1"/>
</dbReference>
<keyword evidence="1" id="KW-0378">Hydrolase</keyword>
<dbReference type="SUPFAM" id="SSF81606">
    <property type="entry name" value="PP2C-like"/>
    <property type="match status" value="1"/>
</dbReference>
<dbReference type="InterPro" id="IPR052016">
    <property type="entry name" value="Bact_Sigma-Reg"/>
</dbReference>
<comment type="caution">
    <text evidence="3">The sequence shown here is derived from an EMBL/GenBank/DDBJ whole genome shotgun (WGS) entry which is preliminary data.</text>
</comment>
<proteinExistence type="predicted"/>
<dbReference type="Gene3D" id="3.60.40.10">
    <property type="entry name" value="PPM-type phosphatase domain"/>
    <property type="match status" value="1"/>
</dbReference>
<organism evidence="3">
    <name type="scientific">hydrocarbon metagenome</name>
    <dbReference type="NCBI Taxonomy" id="938273"/>
    <lineage>
        <taxon>unclassified sequences</taxon>
        <taxon>metagenomes</taxon>
        <taxon>ecological metagenomes</taxon>
    </lineage>
</organism>
<dbReference type="InterPro" id="IPR001932">
    <property type="entry name" value="PPM-type_phosphatase-like_dom"/>
</dbReference>
<evidence type="ECO:0000313" key="3">
    <source>
        <dbReference type="EMBL" id="KUG25155.1"/>
    </source>
</evidence>
<sequence>MEQKKLIRTLDSIASRRFKNENEMLIEVLDQIVVREQIKVTGGRIWRLNKLLKAYELVYQTGDVHKIPNDFKLPLNEYPIFKEITKERTVLASETNKFLISKGIFRYSASGVGLKIKVDDDRYYEYLLVVNSDEIDDDLGYTLNIVATILTAKLNAWRASVSRKDLIEDIDRAKQLQKSILPEHEYSFHNYDLFGITVPAKIIGGDFFDYLEIGPQGDRLGIVVGDAASKGLAAAAEAMYISGALRMASTFEIKISPLFYRMNELVNKIFEDDKFASLFYCEISTDKKGLCLYANAGHNPPIFYDKSKDELILLHPTGPLIGPAPHSAYDTDSFNFSPGDILVIFTDGITEAANEKFEFYDESRLEELIRKNVSKTPKEIALSIIESVSKFSTSDSKYQDDKTIVVIKRKG</sequence>